<dbReference type="SUPFAM" id="SSF52540">
    <property type="entry name" value="P-loop containing nucleoside triphosphate hydrolases"/>
    <property type="match status" value="1"/>
</dbReference>
<evidence type="ECO:0000259" key="2">
    <source>
        <dbReference type="Pfam" id="PF24913"/>
    </source>
</evidence>
<dbReference type="InterPro" id="IPR027417">
    <property type="entry name" value="P-loop_NTPase"/>
</dbReference>
<dbReference type="InterPro" id="IPR056808">
    <property type="entry name" value="HTH_AAA"/>
</dbReference>
<dbReference type="Gene3D" id="3.40.50.300">
    <property type="entry name" value="P-loop containing nucleotide triphosphate hydrolases"/>
    <property type="match status" value="1"/>
</dbReference>
<evidence type="ECO:0000313" key="3">
    <source>
        <dbReference type="EMBL" id="KAI5962734.1"/>
    </source>
</evidence>
<evidence type="ECO:0000313" key="4">
    <source>
        <dbReference type="Proteomes" id="UP001204833"/>
    </source>
</evidence>
<reference evidence="3 4" key="1">
    <citation type="journal article" date="2022" name="DNA Res.">
        <title>Genome analysis of five recently described species of the CUG-Ser clade uncovers Candida theae as a new hybrid lineage with pathogenic potential in the Candida parapsilosis species complex.</title>
        <authorList>
            <person name="Mixao V."/>
            <person name="Del Olmo V."/>
            <person name="Hegedusova E."/>
            <person name="Saus E."/>
            <person name="Pryszcz L."/>
            <person name="Cillingova A."/>
            <person name="Nosek J."/>
            <person name="Gabaldon T."/>
        </authorList>
    </citation>
    <scope>NUCLEOTIDE SEQUENCE [LARGE SCALE GENOMIC DNA]</scope>
    <source>
        <strain evidence="3 4">CBS 12239</strain>
    </source>
</reference>
<comment type="caution">
    <text evidence="3">The sequence shown here is derived from an EMBL/GenBank/DDBJ whole genome shotgun (WGS) entry which is preliminary data.</text>
</comment>
<feature type="domain" description="AAA protein C-terminal winged helix" evidence="2">
    <location>
        <begin position="396"/>
        <end position="521"/>
    </location>
</feature>
<dbReference type="InterPro" id="IPR023214">
    <property type="entry name" value="HAD_sf"/>
</dbReference>
<organism evidence="3 4">
    <name type="scientific">Candida theae</name>
    <dbReference type="NCBI Taxonomy" id="1198502"/>
    <lineage>
        <taxon>Eukaryota</taxon>
        <taxon>Fungi</taxon>
        <taxon>Dikarya</taxon>
        <taxon>Ascomycota</taxon>
        <taxon>Saccharomycotina</taxon>
        <taxon>Pichiomycetes</taxon>
        <taxon>Debaryomycetaceae</taxon>
        <taxon>Candida/Lodderomyces clade</taxon>
        <taxon>Candida</taxon>
    </lineage>
</organism>
<dbReference type="EMBL" id="JAIHNG010000067">
    <property type="protein sequence ID" value="KAI5962734.1"/>
    <property type="molecule type" value="Genomic_DNA"/>
</dbReference>
<dbReference type="PANTHER" id="PTHR36168">
    <property type="entry name" value="CHROMOSOME 1, WHOLE GENOME SHOTGUN SEQUENCE"/>
    <property type="match status" value="1"/>
</dbReference>
<dbReference type="InterPro" id="IPR006349">
    <property type="entry name" value="PGP_euk"/>
</dbReference>
<keyword evidence="4" id="KW-1185">Reference proteome</keyword>
<accession>A0AAD5BH02</accession>
<dbReference type="GeneID" id="76149527"/>
<dbReference type="InterPro" id="IPR006357">
    <property type="entry name" value="HAD-SF_hydro_IIA"/>
</dbReference>
<dbReference type="PANTHER" id="PTHR36168:SF1">
    <property type="entry name" value="ORC1-LIKE AAA ATPASE DOMAIN-CONTAINING PROTEIN"/>
    <property type="match status" value="1"/>
</dbReference>
<feature type="region of interest" description="Disordered" evidence="1">
    <location>
        <begin position="45"/>
        <end position="66"/>
    </location>
</feature>
<dbReference type="NCBIfam" id="TIGR01452">
    <property type="entry name" value="PGP_euk"/>
    <property type="match status" value="1"/>
</dbReference>
<dbReference type="AlphaFoldDB" id="A0AAD5BH02"/>
<dbReference type="InterPro" id="IPR036412">
    <property type="entry name" value="HAD-like_sf"/>
</dbReference>
<sequence>MLSIVARNIRTSRCNRMPTYCIHRQLRTTRPLRFNPLVEQFVEELKEDDDGKDNKGKGNSNNNNDKESTFERFKSFITKCLETIGITISSVGVLGLAGFLYHRFYNEHVLSKMNQAFEKGDPSAQIKMHTRTHDDSNEHFINAHWVERPQQKLIDEIIAGKIIGRYFLIIGEKGTGKTSLIMEAMKKVGGYNVTIFDAHADPEIFRIRLGKALNFTFNEDYIGSLFSIRGPRDTTALLDIERAFEKLEELAIQRVNQIKRPLIMIINNAHLIKENEEGIKLLELLQQKAESLSGSGLLTMIFNSDDYWVYEKLKQLGTRLELINVRDFNRDETVNALKFIRHRYFPSDKVLKDDMCNAVYDLIGGRPQHITQVARHNDIIKACHEIIDREKTWFLNQCGLLGSDMDDDVMESGKFSTSAMLLMREFVEMDRNRMNTLITNQKSSEFTDHHLPELPLWRARQVMTRADYIQRYDNANIFTIDSESRVRADSVPMMRAFHEIASQPHFDELLQDTIDRVGDIESLGRTREIVLKDLNLGSRYLVQGINGDEVTMTMLKSAKEADLHGDFEEFNEEAANEMDSSNGGEKNGVEEDHVDEDDLYLEEINRKDSRKWWKKRMQNRYDNFLFDCDGVIWLGDSLIPGAAEFIQLLVDNNKKFAFVTNNSSNSRNTYLKKFTKLGIPSITKDMLYPTCYSAALEVRDQLKVPLGSKIWILGEHGIEEELQEMGYVTLGCNDHKLDHLDLDSPILEVDPEVKAVVVGSTKEFNYMRIASTLQYLLHEGKSIPFIGCNIDRTYPGPKGLTLPAGGSVVDYMAYTADRDYINVGKPSTQFLDIILQDKRFDRDRTLMIGDTLYTDVKFGNDGNLGDGRGSLLVLSGGTRLTDLQRLVDKASSEKDLVPSYFAESIGYLVQLLEPQKD</sequence>
<name>A0AAD5BH02_9ASCO</name>
<protein>
    <recommendedName>
        <fullName evidence="2">AAA protein C-terminal winged helix domain-containing protein</fullName>
    </recommendedName>
</protein>
<evidence type="ECO:0000256" key="1">
    <source>
        <dbReference type="SAM" id="MobiDB-lite"/>
    </source>
</evidence>
<dbReference type="Proteomes" id="UP001204833">
    <property type="component" value="Unassembled WGS sequence"/>
</dbReference>
<dbReference type="NCBIfam" id="TIGR01460">
    <property type="entry name" value="HAD-SF-IIA"/>
    <property type="match status" value="1"/>
</dbReference>
<dbReference type="Pfam" id="PF24913">
    <property type="entry name" value="WHD_AAA_fung"/>
    <property type="match status" value="1"/>
</dbReference>
<dbReference type="Gene3D" id="3.40.50.1000">
    <property type="entry name" value="HAD superfamily/HAD-like"/>
    <property type="match status" value="2"/>
</dbReference>
<proteinExistence type="predicted"/>
<dbReference type="RefSeq" id="XP_051610045.1">
    <property type="nucleotide sequence ID" value="XM_051750676.1"/>
</dbReference>
<dbReference type="Pfam" id="PF13344">
    <property type="entry name" value="Hydrolase_6"/>
    <property type="match status" value="1"/>
</dbReference>
<dbReference type="SUPFAM" id="SSF56784">
    <property type="entry name" value="HAD-like"/>
    <property type="match status" value="1"/>
</dbReference>
<dbReference type="Pfam" id="PF13242">
    <property type="entry name" value="Hydrolase_like"/>
    <property type="match status" value="1"/>
</dbReference>
<dbReference type="GO" id="GO:0016791">
    <property type="term" value="F:phosphatase activity"/>
    <property type="evidence" value="ECO:0007669"/>
    <property type="project" value="InterPro"/>
</dbReference>
<gene>
    <name evidence="3" type="ORF">KGF57_001468</name>
</gene>